<dbReference type="RefSeq" id="XP_041161219.1">
    <property type="nucleotide sequence ID" value="XM_041310440.1"/>
</dbReference>
<dbReference type="GeneID" id="64604204"/>
<dbReference type="Proteomes" id="UP000719766">
    <property type="component" value="Unassembled WGS sequence"/>
</dbReference>
<dbReference type="AlphaFoldDB" id="A0A9P7ATB5"/>
<comment type="caution">
    <text evidence="2">The sequence shown here is derived from an EMBL/GenBank/DDBJ whole genome shotgun (WGS) entry which is preliminary data.</text>
</comment>
<dbReference type="OrthoDB" id="2959034at2759"/>
<feature type="region of interest" description="Disordered" evidence="1">
    <location>
        <begin position="1"/>
        <end position="21"/>
    </location>
</feature>
<evidence type="ECO:0000256" key="1">
    <source>
        <dbReference type="SAM" id="MobiDB-lite"/>
    </source>
</evidence>
<evidence type="ECO:0000313" key="2">
    <source>
        <dbReference type="EMBL" id="KAG1795346.1"/>
    </source>
</evidence>
<dbReference type="EMBL" id="JABBWE010000022">
    <property type="protein sequence ID" value="KAG1795346.1"/>
    <property type="molecule type" value="Genomic_DNA"/>
</dbReference>
<feature type="compositionally biased region" description="Polar residues" evidence="1">
    <location>
        <begin position="10"/>
        <end position="21"/>
    </location>
</feature>
<keyword evidence="3" id="KW-1185">Reference proteome</keyword>
<sequence>MATDSKVADDSSTPPSYDTISASPIQCDQSSIFSFRRMKKKRTAVLSRIRDIVLAPNLILSSVVPNVNACAAALPATEFSKLLKQLNIEGHTALYWAIVNNRPQALWALHGFISGMSPSVYSDLRIACMITNDYTMFKELKFGNLSDRRSRCFLGCLPDEVQVHTCDEPTNQFDVVFRIRMFQKRLRTATAKSLRFEFVAGGRIWWLRFYILEPSNGLCCADIGLSQHSYQVRFDAVLLIEAHSRKPDRAAPPEALEIILSITGTEFLALVPWQ</sequence>
<evidence type="ECO:0000313" key="3">
    <source>
        <dbReference type="Proteomes" id="UP000719766"/>
    </source>
</evidence>
<proteinExistence type="predicted"/>
<reference evidence="2" key="1">
    <citation type="journal article" date="2020" name="New Phytol.">
        <title>Comparative genomics reveals dynamic genome evolution in host specialist ectomycorrhizal fungi.</title>
        <authorList>
            <person name="Lofgren L.A."/>
            <person name="Nguyen N.H."/>
            <person name="Vilgalys R."/>
            <person name="Ruytinx J."/>
            <person name="Liao H.L."/>
            <person name="Branco S."/>
            <person name="Kuo A."/>
            <person name="LaButti K."/>
            <person name="Lipzen A."/>
            <person name="Andreopoulos W."/>
            <person name="Pangilinan J."/>
            <person name="Riley R."/>
            <person name="Hundley H."/>
            <person name="Na H."/>
            <person name="Barry K."/>
            <person name="Grigoriev I.V."/>
            <person name="Stajich J.E."/>
            <person name="Kennedy P.G."/>
        </authorList>
    </citation>
    <scope>NUCLEOTIDE SEQUENCE</scope>
    <source>
        <strain evidence="2">S12</strain>
    </source>
</reference>
<name>A0A9P7ATB5_9AGAM</name>
<protein>
    <submittedName>
        <fullName evidence="2">Uncharacterized protein</fullName>
    </submittedName>
</protein>
<gene>
    <name evidence="2" type="ORF">HD556DRAFT_380979</name>
</gene>
<organism evidence="2 3">
    <name type="scientific">Suillus plorans</name>
    <dbReference type="NCBI Taxonomy" id="116603"/>
    <lineage>
        <taxon>Eukaryota</taxon>
        <taxon>Fungi</taxon>
        <taxon>Dikarya</taxon>
        <taxon>Basidiomycota</taxon>
        <taxon>Agaricomycotina</taxon>
        <taxon>Agaricomycetes</taxon>
        <taxon>Agaricomycetidae</taxon>
        <taxon>Boletales</taxon>
        <taxon>Suillineae</taxon>
        <taxon>Suillaceae</taxon>
        <taxon>Suillus</taxon>
    </lineage>
</organism>
<accession>A0A9P7ATB5</accession>